<dbReference type="Proteomes" id="UP000032746">
    <property type="component" value="Chromosome"/>
</dbReference>
<gene>
    <name evidence="1" type="ORF">ABUW_1909</name>
</gene>
<evidence type="ECO:0000313" key="1">
    <source>
        <dbReference type="EMBL" id="AKA31643.1"/>
    </source>
</evidence>
<dbReference type="PATRIC" id="fig|470.1345.peg.1865"/>
<name>A0A0D5YIC1_ACIBA</name>
<dbReference type="AlphaFoldDB" id="A0A0D5YIC1"/>
<protein>
    <submittedName>
        <fullName evidence="1">Uncharacterized protein</fullName>
    </submittedName>
</protein>
<reference evidence="1 2" key="1">
    <citation type="journal article" date="2015" name="J. Bacteriol.">
        <title>Resources for Genetic and Genomic Analysis of Emerging Pathogen Acinetobacter baumannii.</title>
        <authorList>
            <person name="Gallagher L.A."/>
            <person name="Ramage E."/>
            <person name="Weiss E.J."/>
            <person name="Radey M."/>
            <person name="Hayden H.S."/>
            <person name="Held K.G."/>
            <person name="Huse H.K."/>
            <person name="Zurawski D.V."/>
            <person name="Brittnacher M.J."/>
            <person name="Manoil C."/>
        </authorList>
    </citation>
    <scope>NUCLEOTIDE SEQUENCE [LARGE SCALE GENOMIC DNA]</scope>
    <source>
        <strain evidence="1 2">AB5075-UW</strain>
    </source>
</reference>
<accession>A0A0D5YIC1</accession>
<evidence type="ECO:0000313" key="2">
    <source>
        <dbReference type="Proteomes" id="UP000032746"/>
    </source>
</evidence>
<reference evidence="2" key="2">
    <citation type="submission" date="2015-03" db="EMBL/GenBank/DDBJ databases">
        <authorList>
            <person name="Gallagher L.A."/>
            <person name="Hayden H.S."/>
            <person name="Weiss E.J."/>
            <person name="Hager K.R."/>
            <person name="Ramage E."/>
            <person name="Radey M.R."/>
            <person name="Bydalek R."/>
            <person name="Manoil C."/>
            <person name="Miller S.I."/>
            <person name="Brittnacher M.J."/>
        </authorList>
    </citation>
    <scope>NUCLEOTIDE SEQUENCE [LARGE SCALE GENOMIC DNA]</scope>
    <source>
        <strain evidence="2">AB5075-UW</strain>
    </source>
</reference>
<proteinExistence type="predicted"/>
<sequence>MLLINLLTNKIGKIVMYKFLALSFISIGLVACNKTSEDSALTINNQEYMPKHQLTANKYIYEYNNIIYNLPNNSDQKSINLKLKKLLNTMPSNEDNLAILKTKRKILIRLGCLEQAYAITEKMLTKANNSKLQETQCIFLKRMKKDISLIKQCYEKTASSYLNEINLIPKAQLWYQYALWGNYAAMYHAGHKEYKFKLLELINYHNNEDHRLTYRQMYESVVNPSILQKRIDRIPYSPECR</sequence>
<dbReference type="EMBL" id="CP008706">
    <property type="protein sequence ID" value="AKA31643.1"/>
    <property type="molecule type" value="Genomic_DNA"/>
</dbReference>
<organism evidence="1 2">
    <name type="scientific">Acinetobacter baumannii</name>
    <dbReference type="NCBI Taxonomy" id="470"/>
    <lineage>
        <taxon>Bacteria</taxon>
        <taxon>Pseudomonadati</taxon>
        <taxon>Pseudomonadota</taxon>
        <taxon>Gammaproteobacteria</taxon>
        <taxon>Moraxellales</taxon>
        <taxon>Moraxellaceae</taxon>
        <taxon>Acinetobacter</taxon>
        <taxon>Acinetobacter calcoaceticus/baumannii complex</taxon>
    </lineage>
</organism>